<dbReference type="EMBL" id="QGKX02001290">
    <property type="protein sequence ID" value="KAF3541122.1"/>
    <property type="molecule type" value="Genomic_DNA"/>
</dbReference>
<dbReference type="Proteomes" id="UP000712600">
    <property type="component" value="Unassembled WGS sequence"/>
</dbReference>
<proteinExistence type="predicted"/>
<sequence>MCTDFLASLGHKLRAQCHFDPFFMYKHGLVLSWVTRHGETYLDLIHEEGIKMASWMALEKIRRDALGSVRLWIRARFIRTWLKLPHIPHTSLSSNPSHEEDSSIWFSFSMKTEAWRVILVRQTFLIPALMKSHVGSKGGWRGVMNLKPKLLVHELLASGYKKSRCHEDGDLMYEERRGV</sequence>
<evidence type="ECO:0000313" key="2">
    <source>
        <dbReference type="Proteomes" id="UP000712600"/>
    </source>
</evidence>
<organism evidence="1 2">
    <name type="scientific">Brassica cretica</name>
    <name type="common">Mustard</name>
    <dbReference type="NCBI Taxonomy" id="69181"/>
    <lineage>
        <taxon>Eukaryota</taxon>
        <taxon>Viridiplantae</taxon>
        <taxon>Streptophyta</taxon>
        <taxon>Embryophyta</taxon>
        <taxon>Tracheophyta</taxon>
        <taxon>Spermatophyta</taxon>
        <taxon>Magnoliopsida</taxon>
        <taxon>eudicotyledons</taxon>
        <taxon>Gunneridae</taxon>
        <taxon>Pentapetalae</taxon>
        <taxon>rosids</taxon>
        <taxon>malvids</taxon>
        <taxon>Brassicales</taxon>
        <taxon>Brassicaceae</taxon>
        <taxon>Brassiceae</taxon>
        <taxon>Brassica</taxon>
    </lineage>
</organism>
<comment type="caution">
    <text evidence="1">The sequence shown here is derived from an EMBL/GenBank/DDBJ whole genome shotgun (WGS) entry which is preliminary data.</text>
</comment>
<gene>
    <name evidence="1" type="ORF">F2Q69_00018207</name>
</gene>
<accession>A0A8S9QMU2</accession>
<dbReference type="AlphaFoldDB" id="A0A8S9QMU2"/>
<evidence type="ECO:0000313" key="1">
    <source>
        <dbReference type="EMBL" id="KAF3541122.1"/>
    </source>
</evidence>
<name>A0A8S9QMU2_BRACR</name>
<reference evidence="1" key="1">
    <citation type="submission" date="2019-12" db="EMBL/GenBank/DDBJ databases">
        <title>Genome sequencing and annotation of Brassica cretica.</title>
        <authorList>
            <person name="Studholme D.J."/>
            <person name="Sarris P."/>
        </authorList>
    </citation>
    <scope>NUCLEOTIDE SEQUENCE</scope>
    <source>
        <strain evidence="1">PFS-109/04</strain>
        <tissue evidence="1">Leaf</tissue>
    </source>
</reference>
<protein>
    <submittedName>
        <fullName evidence="1">Uncharacterized protein</fullName>
    </submittedName>
</protein>